<dbReference type="RefSeq" id="WP_124326994.1">
    <property type="nucleotide sequence ID" value="NZ_BEXT01000001.1"/>
</dbReference>
<organism evidence="2 3">
    <name type="scientific">Desulfonema ishimotonii</name>
    <dbReference type="NCBI Taxonomy" id="45657"/>
    <lineage>
        <taxon>Bacteria</taxon>
        <taxon>Pseudomonadati</taxon>
        <taxon>Thermodesulfobacteriota</taxon>
        <taxon>Desulfobacteria</taxon>
        <taxon>Desulfobacterales</taxon>
        <taxon>Desulfococcaceae</taxon>
        <taxon>Desulfonema</taxon>
    </lineage>
</organism>
<keyword evidence="3" id="KW-1185">Reference proteome</keyword>
<protein>
    <submittedName>
        <fullName evidence="2">Uncharacterized protein</fullName>
    </submittedName>
</protein>
<evidence type="ECO:0000313" key="2">
    <source>
        <dbReference type="EMBL" id="GBC59482.1"/>
    </source>
</evidence>
<sequence length="346" mass="40479">MILKGRDREAVLIRNANLACAVGKLLLGEMSSWQEFLEPDTIDYAKLPRKQLKSRKYDVQTNLQNRIDRFCDLNFHKMTRTKLISLYEELKAHRTLEIPYLEFCEKYSPITGFYEKGFPEYSTVCISLWGLQYRFPEHDFSNDMVIAINQVNKAEEELESYQKRNHKQLLKNQTEIADIVRKTESAKRQVMQLAFSLLECYLNGLAWSYCQKENISTLSNRKINTLKDTFNVSLRDKIQKYPTIIFGKKIKENSCNFVLDKAKQFRDSLMHPSPFSAPEKFGGYDKLEKLFNLDIETISKTISDIIDIIEEIEAMKGKNSPVPIWLPKIKETAKKLFQRVTKDRTL</sequence>
<reference evidence="3" key="2">
    <citation type="submission" date="2019-01" db="EMBL/GenBank/DDBJ databases">
        <title>Genome sequence of Desulfonema ishimotonii strain Tokyo 01.</title>
        <authorList>
            <person name="Fukui M."/>
        </authorList>
    </citation>
    <scope>NUCLEOTIDE SEQUENCE [LARGE SCALE GENOMIC DNA]</scope>
    <source>
        <strain evidence="3">Tokyo 01</strain>
    </source>
</reference>
<reference evidence="3" key="1">
    <citation type="submission" date="2017-11" db="EMBL/GenBank/DDBJ databases">
        <authorList>
            <person name="Watanabe M."/>
            <person name="Kojima H."/>
        </authorList>
    </citation>
    <scope>NUCLEOTIDE SEQUENCE [LARGE SCALE GENOMIC DNA]</scope>
    <source>
        <strain evidence="3">Tokyo 01</strain>
    </source>
</reference>
<proteinExistence type="predicted"/>
<dbReference type="Proteomes" id="UP000288096">
    <property type="component" value="Unassembled WGS sequence"/>
</dbReference>
<evidence type="ECO:0000256" key="1">
    <source>
        <dbReference type="SAM" id="Coils"/>
    </source>
</evidence>
<evidence type="ECO:0000313" key="3">
    <source>
        <dbReference type="Proteomes" id="UP000288096"/>
    </source>
</evidence>
<name>A0A401FR91_9BACT</name>
<keyword evidence="1" id="KW-0175">Coiled coil</keyword>
<gene>
    <name evidence="2" type="ORF">DENIS_0421</name>
</gene>
<comment type="caution">
    <text evidence="2">The sequence shown here is derived from an EMBL/GenBank/DDBJ whole genome shotgun (WGS) entry which is preliminary data.</text>
</comment>
<feature type="coiled-coil region" evidence="1">
    <location>
        <begin position="144"/>
        <end position="171"/>
    </location>
</feature>
<dbReference type="EMBL" id="BEXT01000001">
    <property type="protein sequence ID" value="GBC59482.1"/>
    <property type="molecule type" value="Genomic_DNA"/>
</dbReference>
<dbReference type="OrthoDB" id="5529682at2"/>
<accession>A0A401FR91</accession>
<dbReference type="AlphaFoldDB" id="A0A401FR91"/>